<dbReference type="Pfam" id="PF07583">
    <property type="entry name" value="PSCyt2"/>
    <property type="match status" value="1"/>
</dbReference>
<reference evidence="5 6" key="1">
    <citation type="submission" date="2019-03" db="EMBL/GenBank/DDBJ databases">
        <title>Deep-cultivation of Planctomycetes and their phenomic and genomic characterization uncovers novel biology.</title>
        <authorList>
            <person name="Wiegand S."/>
            <person name="Jogler M."/>
            <person name="Boedeker C."/>
            <person name="Pinto D."/>
            <person name="Vollmers J."/>
            <person name="Rivas-Marin E."/>
            <person name="Kohn T."/>
            <person name="Peeters S.H."/>
            <person name="Heuer A."/>
            <person name="Rast P."/>
            <person name="Oberbeckmann S."/>
            <person name="Bunk B."/>
            <person name="Jeske O."/>
            <person name="Meyerdierks A."/>
            <person name="Storesund J.E."/>
            <person name="Kallscheuer N."/>
            <person name="Luecker S."/>
            <person name="Lage O.M."/>
            <person name="Pohl T."/>
            <person name="Merkel B.J."/>
            <person name="Hornburger P."/>
            <person name="Mueller R.-W."/>
            <person name="Bruemmer F."/>
            <person name="Labrenz M."/>
            <person name="Spormann A.M."/>
            <person name="Op den Camp H."/>
            <person name="Overmann J."/>
            <person name="Amann R."/>
            <person name="Jetten M.S.M."/>
            <person name="Mascher T."/>
            <person name="Medema M.H."/>
            <person name="Devos D.P."/>
            <person name="Kaster A.-K."/>
            <person name="Ovreas L."/>
            <person name="Rohde M."/>
            <person name="Galperin M.Y."/>
            <person name="Jogler C."/>
        </authorList>
    </citation>
    <scope>NUCLEOTIDE SEQUENCE [LARGE SCALE GENOMIC DNA]</scope>
    <source>
        <strain evidence="5 6">V144</strain>
    </source>
</reference>
<keyword evidence="3" id="KW-0349">Heme</keyword>
<dbReference type="Gene3D" id="2.60.40.1080">
    <property type="match status" value="1"/>
</dbReference>
<dbReference type="EMBL" id="CP037920">
    <property type="protein sequence ID" value="QDT98414.1"/>
    <property type="molecule type" value="Genomic_DNA"/>
</dbReference>
<dbReference type="GO" id="GO:0020037">
    <property type="term" value="F:heme binding"/>
    <property type="evidence" value="ECO:0007669"/>
    <property type="project" value="InterPro"/>
</dbReference>
<evidence type="ECO:0000256" key="2">
    <source>
        <dbReference type="ARBA" id="ARBA00023004"/>
    </source>
</evidence>
<dbReference type="PROSITE" id="PS51007">
    <property type="entry name" value="CYTC"/>
    <property type="match status" value="1"/>
</dbReference>
<dbReference type="InterPro" id="IPR022655">
    <property type="entry name" value="DUF1553"/>
</dbReference>
<protein>
    <recommendedName>
        <fullName evidence="4">Cytochrome c domain-containing protein</fullName>
    </recommendedName>
</protein>
<dbReference type="GO" id="GO:0046872">
    <property type="term" value="F:metal ion binding"/>
    <property type="evidence" value="ECO:0007669"/>
    <property type="project" value="UniProtKB-KW"/>
</dbReference>
<sequence>MDRINSLFCFSTALKYRSIYRNLGSTQWHSIFSWLLLLSFASWGSIAVGAEKLDTVKKEDQQTLSFSRDVVPVLTKAGCNAGACHGSFQGRGGMSLSLLGYNTVADFEALFQAGRGRRVTPTAADRSLLLRKATGSVPHGGGALIKKDSESFQVLGEYIKQGMSPAKSDDPRVIKLTVEPASLVLAPGQSRSLKVVADWEDGVHRDITRWALFDSQDSQIVEVSSSGQIAAVRSGKSPVTVRFLGQVASVDVTVPYNPAKAITGFAPSNYVDQLVLAEWQRMGVSPAPTATDSEFLRRVYLDLIGSLPRPDEVRTFIESTDKNKRKKIIDALLERPEYVDYWSLKWSDLLRVHRRYVGDKGLETFRGWIRRSIRENRPLDEMARELIVAQGDLFSNGPVGFYFIDQKPEELAETTAQVFLGIRMQCARCHHHPLEVWGQEDYYGLAAFFTHMQFKDAGKIGVRFGGPKSLRPTIKANTKRKLEKPSEARVLGGPVVSDQDLPDIRQPLADWIVSPKNPYFARSFVNRYWAWLTGRGIVEPVDDMRATNPPSNPALMNALTEDFIAHQFDVKHLLRTICNSRVYQLASDLKPERDKSGRLFTHRVPRRMQAEVLLDAVNQFAGTTERFNGQPPGTRAIALPDPQISSYFLMAFGRPLRNSACECARGSKPDLAQALHLVNGYAMNSKALSNEGRLGQLLKENKSDAEILDELYLASLSRKPTADELKAVRELLAEAPSRKEGWQDLVWTIINLSEFVFNH</sequence>
<keyword evidence="2 3" id="KW-0408">Iron</keyword>
<gene>
    <name evidence="5" type="ORF">V144x_39010</name>
</gene>
<dbReference type="AlphaFoldDB" id="A0A517VZI3"/>
<dbReference type="PANTHER" id="PTHR35889:SF3">
    <property type="entry name" value="F-BOX DOMAIN-CONTAINING PROTEIN"/>
    <property type="match status" value="1"/>
</dbReference>
<proteinExistence type="predicted"/>
<dbReference type="InterPro" id="IPR011444">
    <property type="entry name" value="DUF1549"/>
</dbReference>
<evidence type="ECO:0000256" key="1">
    <source>
        <dbReference type="ARBA" id="ARBA00022723"/>
    </source>
</evidence>
<evidence type="ECO:0000313" key="6">
    <source>
        <dbReference type="Proteomes" id="UP000318704"/>
    </source>
</evidence>
<keyword evidence="1 3" id="KW-0479">Metal-binding</keyword>
<feature type="domain" description="Cytochrome c" evidence="4">
    <location>
        <begin position="410"/>
        <end position="571"/>
    </location>
</feature>
<evidence type="ECO:0000259" key="4">
    <source>
        <dbReference type="PROSITE" id="PS51007"/>
    </source>
</evidence>
<dbReference type="GO" id="GO:0009055">
    <property type="term" value="F:electron transfer activity"/>
    <property type="evidence" value="ECO:0007669"/>
    <property type="project" value="InterPro"/>
</dbReference>
<dbReference type="KEGG" id="gaw:V144x_39010"/>
<evidence type="ECO:0000256" key="3">
    <source>
        <dbReference type="PROSITE-ProRule" id="PRU00433"/>
    </source>
</evidence>
<name>A0A517VZI3_9PLAN</name>
<dbReference type="Pfam" id="PF07587">
    <property type="entry name" value="PSD1"/>
    <property type="match status" value="1"/>
</dbReference>
<organism evidence="5 6">
    <name type="scientific">Gimesia aquarii</name>
    <dbReference type="NCBI Taxonomy" id="2527964"/>
    <lineage>
        <taxon>Bacteria</taxon>
        <taxon>Pseudomonadati</taxon>
        <taxon>Planctomycetota</taxon>
        <taxon>Planctomycetia</taxon>
        <taxon>Planctomycetales</taxon>
        <taxon>Planctomycetaceae</taxon>
        <taxon>Gimesia</taxon>
    </lineage>
</organism>
<dbReference type="Proteomes" id="UP000318704">
    <property type="component" value="Chromosome"/>
</dbReference>
<accession>A0A517VZI3</accession>
<dbReference type="InterPro" id="IPR009056">
    <property type="entry name" value="Cyt_c-like_dom"/>
</dbReference>
<dbReference type="RefSeq" id="WP_144987047.1">
    <property type="nucleotide sequence ID" value="NZ_CP037920.1"/>
</dbReference>
<evidence type="ECO:0000313" key="5">
    <source>
        <dbReference type="EMBL" id="QDT98414.1"/>
    </source>
</evidence>
<dbReference type="PANTHER" id="PTHR35889">
    <property type="entry name" value="CYCLOINULO-OLIGOSACCHARIDE FRUCTANOTRANSFERASE-RELATED"/>
    <property type="match status" value="1"/>
</dbReference>